<dbReference type="Pfam" id="PF08327">
    <property type="entry name" value="AHSA1"/>
    <property type="match status" value="1"/>
</dbReference>
<feature type="domain" description="Activator of Hsp90 ATPase homologue 1/2-like C-terminal" evidence="2">
    <location>
        <begin position="26"/>
        <end position="163"/>
    </location>
</feature>
<name>A0A2L0EVX8_SORCE</name>
<dbReference type="InterPro" id="IPR013538">
    <property type="entry name" value="ASHA1/2-like_C"/>
</dbReference>
<organism evidence="3 4">
    <name type="scientific">Sorangium cellulosum</name>
    <name type="common">Polyangium cellulosum</name>
    <dbReference type="NCBI Taxonomy" id="56"/>
    <lineage>
        <taxon>Bacteria</taxon>
        <taxon>Pseudomonadati</taxon>
        <taxon>Myxococcota</taxon>
        <taxon>Polyangia</taxon>
        <taxon>Polyangiales</taxon>
        <taxon>Polyangiaceae</taxon>
        <taxon>Sorangium</taxon>
    </lineage>
</organism>
<dbReference type="EMBL" id="CP012673">
    <property type="protein sequence ID" value="AUX43460.1"/>
    <property type="molecule type" value="Genomic_DNA"/>
</dbReference>
<dbReference type="Proteomes" id="UP000238348">
    <property type="component" value="Chromosome"/>
</dbReference>
<gene>
    <name evidence="3" type="ORF">SOCE26_049090</name>
</gene>
<reference evidence="3 4" key="1">
    <citation type="submission" date="2015-09" db="EMBL/GenBank/DDBJ databases">
        <title>Sorangium comparison.</title>
        <authorList>
            <person name="Zaburannyi N."/>
            <person name="Bunk B."/>
            <person name="Overmann J."/>
            <person name="Mueller R."/>
        </authorList>
    </citation>
    <scope>NUCLEOTIDE SEQUENCE [LARGE SCALE GENOMIC DNA]</scope>
    <source>
        <strain evidence="3 4">So ce26</strain>
    </source>
</reference>
<dbReference type="RefSeq" id="WP_104982134.1">
    <property type="nucleotide sequence ID" value="NZ_CP012673.1"/>
</dbReference>
<dbReference type="Gene3D" id="3.30.530.20">
    <property type="match status" value="1"/>
</dbReference>
<comment type="similarity">
    <text evidence="1">Belongs to the AHA1 family.</text>
</comment>
<evidence type="ECO:0000313" key="4">
    <source>
        <dbReference type="Proteomes" id="UP000238348"/>
    </source>
</evidence>
<proteinExistence type="inferred from homology"/>
<dbReference type="AlphaFoldDB" id="A0A2L0EVX8"/>
<sequence>MNTTSPQGLQISTPTDTTIVLTRTFNAPRRLVWEAMFTPDRMRRWMLPPPGWTLTTCECDARVGGKLSVAWKSDEANAVMTLRGEFTEVALHEHAVHTETMALGSGQTVGSLVEKHQFADQGAATAMSITQTYDSKEDRDGALASGMDQGMEACYQKLDALLGERS</sequence>
<dbReference type="InterPro" id="IPR023393">
    <property type="entry name" value="START-like_dom_sf"/>
</dbReference>
<dbReference type="SUPFAM" id="SSF55961">
    <property type="entry name" value="Bet v1-like"/>
    <property type="match status" value="1"/>
</dbReference>
<evidence type="ECO:0000313" key="3">
    <source>
        <dbReference type="EMBL" id="AUX43460.1"/>
    </source>
</evidence>
<protein>
    <submittedName>
        <fullName evidence="3">ATPase</fullName>
    </submittedName>
</protein>
<accession>A0A2L0EVX8</accession>
<dbReference type="OrthoDB" id="9786557at2"/>
<evidence type="ECO:0000259" key="2">
    <source>
        <dbReference type="Pfam" id="PF08327"/>
    </source>
</evidence>
<evidence type="ECO:0000256" key="1">
    <source>
        <dbReference type="ARBA" id="ARBA00006817"/>
    </source>
</evidence>